<dbReference type="Proteomes" id="UP000027138">
    <property type="component" value="Unassembled WGS sequence"/>
</dbReference>
<dbReference type="AlphaFoldDB" id="A0A067KMR2"/>
<keyword evidence="2" id="KW-1185">Reference proteome</keyword>
<dbReference type="EMBL" id="KK914399">
    <property type="protein sequence ID" value="KDP37531.1"/>
    <property type="molecule type" value="Genomic_DNA"/>
</dbReference>
<name>A0A067KMR2_JATCU</name>
<proteinExistence type="predicted"/>
<gene>
    <name evidence="1" type="ORF">JCGZ_05970</name>
</gene>
<evidence type="ECO:0008006" key="3">
    <source>
        <dbReference type="Google" id="ProtNLM"/>
    </source>
</evidence>
<organism evidence="1 2">
    <name type="scientific">Jatropha curcas</name>
    <name type="common">Barbados nut</name>
    <dbReference type="NCBI Taxonomy" id="180498"/>
    <lineage>
        <taxon>Eukaryota</taxon>
        <taxon>Viridiplantae</taxon>
        <taxon>Streptophyta</taxon>
        <taxon>Embryophyta</taxon>
        <taxon>Tracheophyta</taxon>
        <taxon>Spermatophyta</taxon>
        <taxon>Magnoliopsida</taxon>
        <taxon>eudicotyledons</taxon>
        <taxon>Gunneridae</taxon>
        <taxon>Pentapetalae</taxon>
        <taxon>rosids</taxon>
        <taxon>fabids</taxon>
        <taxon>Malpighiales</taxon>
        <taxon>Euphorbiaceae</taxon>
        <taxon>Crotonoideae</taxon>
        <taxon>Jatropheae</taxon>
        <taxon>Jatropha</taxon>
    </lineage>
</organism>
<evidence type="ECO:0000313" key="1">
    <source>
        <dbReference type="EMBL" id="KDP37531.1"/>
    </source>
</evidence>
<accession>A0A067KMR2</accession>
<reference evidence="1 2" key="1">
    <citation type="journal article" date="2014" name="PLoS ONE">
        <title>Global Analysis of Gene Expression Profiles in Physic Nut (Jatropha curcas L.) Seedlings Exposed to Salt Stress.</title>
        <authorList>
            <person name="Zhang L."/>
            <person name="Zhang C."/>
            <person name="Wu P."/>
            <person name="Chen Y."/>
            <person name="Li M."/>
            <person name="Jiang H."/>
            <person name="Wu G."/>
        </authorList>
    </citation>
    <scope>NUCLEOTIDE SEQUENCE [LARGE SCALE GENOMIC DNA]</scope>
    <source>
        <strain evidence="2">cv. GZQX0401</strain>
        <tissue evidence="1">Young leaves</tissue>
    </source>
</reference>
<evidence type="ECO:0000313" key="2">
    <source>
        <dbReference type="Proteomes" id="UP000027138"/>
    </source>
</evidence>
<sequence length="240" mass="28036">MLIEQYLDPLDFANLEFQRFRTRAVIFYLMSTCELISSVGWGNLRMPDLVLQMEGGDGIVSMALAETILSLDRAYRVDKAWSASLILLQVWLRDHLSVVEPPRRCPYVSQYKSRRVLVRGSEDEWLQWLLVLRPGQILWRCDWYEIRRFLVWSARFQMAYLLSMDHITFYLGSKLMRQLRHTQGLPPVRALFHDTLISPRVTVVVLGSWFRGAHIVEAGVFGGKTATYEAWWIAKHGDRE</sequence>
<protein>
    <recommendedName>
        <fullName evidence="3">Aminotransferase-like plant mobile domain-containing protein</fullName>
    </recommendedName>
</protein>